<name>A0A6N2TWF0_PHOVU</name>
<gene>
    <name evidence="1" type="ORF">BVLFYP11_01896</name>
</gene>
<accession>A0A6N2TWF0</accession>
<protein>
    <submittedName>
        <fullName evidence="1">Uncharacterized protein</fullName>
    </submittedName>
</protein>
<dbReference type="RefSeq" id="WP_421949871.1">
    <property type="nucleotide sequence ID" value="NZ_CACRTA010000021.1"/>
</dbReference>
<reference evidence="1" key="1">
    <citation type="submission" date="2019-11" db="EMBL/GenBank/DDBJ databases">
        <authorList>
            <person name="Feng L."/>
        </authorList>
    </citation>
    <scope>NUCLEOTIDE SEQUENCE</scope>
    <source>
        <strain evidence="1">BvulgatusLFYP11</strain>
    </source>
</reference>
<sequence length="390" mass="46769">MKEINMTKAISCMPDKFITMEMVELAATEHRPELVNYLPEKYITSEILDSIFKTEDYGWRSWQLSKIPEEKRNRQICLKAIKAEKSNFPDIPEKYRNSDILESLFAHRNFMNYLHLIPPSSWNNGTVRDAIYSLYRDVQQNGGYRYCSERYEQQFLYETSVMLSFVPRQAKDFRLWKELIHDGRIATMTIDKMMPKCFKQAAYYKEWAIRCIKEVDTRWLDYDTVWKAISHKTGNLHGIFDSYGHYEWFSKHADDAMADKAMELEPNLFNKLPGRFRTPERLIHALEAKREINSYNFHLEPNLMTEEVCMALARRDSFYPDIPSERWNKKLVEYFIEYGHSLYWLPQLPKRLQTRKLAEKVLKEKPQYFHYLRMEFITPEMSRLLCQKIA</sequence>
<organism evidence="1">
    <name type="scientific">Phocaeicola vulgatus</name>
    <name type="common">Bacteroides vulgatus</name>
    <dbReference type="NCBI Taxonomy" id="821"/>
    <lineage>
        <taxon>Bacteria</taxon>
        <taxon>Pseudomonadati</taxon>
        <taxon>Bacteroidota</taxon>
        <taxon>Bacteroidia</taxon>
        <taxon>Bacteroidales</taxon>
        <taxon>Bacteroidaceae</taxon>
        <taxon>Phocaeicola</taxon>
    </lineage>
</organism>
<proteinExistence type="predicted"/>
<evidence type="ECO:0000313" key="1">
    <source>
        <dbReference type="EMBL" id="VYT10274.1"/>
    </source>
</evidence>
<dbReference type="EMBL" id="CACRTA010000021">
    <property type="protein sequence ID" value="VYT10274.1"/>
    <property type="molecule type" value="Genomic_DNA"/>
</dbReference>
<dbReference type="AlphaFoldDB" id="A0A6N2TWF0"/>